<feature type="domain" description="HTH lysR-type" evidence="2">
    <location>
        <begin position="5"/>
        <end position="62"/>
    </location>
</feature>
<reference evidence="3 4" key="1">
    <citation type="submission" date="2019-12" db="EMBL/GenBank/DDBJ databases">
        <title>Roseobacter cerasinus sp. nov., isolated from seawater around aquaculture.</title>
        <authorList>
            <person name="Muramatsu S."/>
            <person name="Takabe Y."/>
            <person name="Mori K."/>
            <person name="Takaichi S."/>
            <person name="Hanada S."/>
        </authorList>
    </citation>
    <scope>NUCLEOTIDE SEQUENCE [LARGE SCALE GENOMIC DNA]</scope>
    <source>
        <strain evidence="3 4">AI77</strain>
    </source>
</reference>
<dbReference type="PANTHER" id="PTHR30537:SF3">
    <property type="entry name" value="TRANSCRIPTIONAL REGULATORY PROTEIN"/>
    <property type="match status" value="1"/>
</dbReference>
<dbReference type="OrthoDB" id="9796526at2"/>
<dbReference type="Proteomes" id="UP000436522">
    <property type="component" value="Unassembled WGS sequence"/>
</dbReference>
<keyword evidence="4" id="KW-1185">Reference proteome</keyword>
<sequence length="276" mass="30634">MKTGPDWNDLAYFSAVARTGGLMRAAEELGVSAATLSRRMKAFETALGRRLFLHGADGYKLTSDGQALAKQTRNMEDTARQIDIWQGQAAGPVCVRISAGTWTAFDLAERLSAYWTPAEAWVPEFMYCDLDLDIARREVDIGIRNRRPDQPWVARQQIGWVDYAVYSAHEDVTGWIGPSWDAVLTPSSRWIQTHHGDEIVTKVNSPHLASALARAGVGRVVLPTFVGDRIDGLVRLSGPIDDIRSEQWLVSHHEGRNQPPIRAALDAIAGYLKQRS</sequence>
<dbReference type="PROSITE" id="PS50931">
    <property type="entry name" value="HTH_LYSR"/>
    <property type="match status" value="1"/>
</dbReference>
<dbReference type="GO" id="GO:0003700">
    <property type="term" value="F:DNA-binding transcription factor activity"/>
    <property type="evidence" value="ECO:0007669"/>
    <property type="project" value="InterPro"/>
</dbReference>
<proteinExistence type="inferred from homology"/>
<dbReference type="Gene3D" id="1.10.10.10">
    <property type="entry name" value="Winged helix-like DNA-binding domain superfamily/Winged helix DNA-binding domain"/>
    <property type="match status" value="1"/>
</dbReference>
<accession>A0A640VRC8</accession>
<dbReference type="InterPro" id="IPR000847">
    <property type="entry name" value="LysR_HTH_N"/>
</dbReference>
<dbReference type="InterPro" id="IPR058163">
    <property type="entry name" value="LysR-type_TF_proteobact-type"/>
</dbReference>
<name>A0A640VRC8_9RHOB</name>
<dbReference type="GO" id="GO:0006351">
    <property type="term" value="P:DNA-templated transcription"/>
    <property type="evidence" value="ECO:0007669"/>
    <property type="project" value="TreeGrafter"/>
</dbReference>
<dbReference type="AlphaFoldDB" id="A0A640VRC8"/>
<dbReference type="Pfam" id="PF00126">
    <property type="entry name" value="HTH_1"/>
    <property type="match status" value="1"/>
</dbReference>
<organism evidence="3 4">
    <name type="scientific">Roseobacter cerasinus</name>
    <dbReference type="NCBI Taxonomy" id="2602289"/>
    <lineage>
        <taxon>Bacteria</taxon>
        <taxon>Pseudomonadati</taxon>
        <taxon>Pseudomonadota</taxon>
        <taxon>Alphaproteobacteria</taxon>
        <taxon>Rhodobacterales</taxon>
        <taxon>Roseobacteraceae</taxon>
        <taxon>Roseobacter</taxon>
    </lineage>
</organism>
<comment type="caution">
    <text evidence="3">The sequence shown here is derived from an EMBL/GenBank/DDBJ whole genome shotgun (WGS) entry which is preliminary data.</text>
</comment>
<dbReference type="RefSeq" id="WP_159977832.1">
    <property type="nucleotide sequence ID" value="NZ_BLIV01000004.1"/>
</dbReference>
<dbReference type="SUPFAM" id="SSF46785">
    <property type="entry name" value="Winged helix' DNA-binding domain"/>
    <property type="match status" value="1"/>
</dbReference>
<dbReference type="InterPro" id="IPR036388">
    <property type="entry name" value="WH-like_DNA-bd_sf"/>
</dbReference>
<evidence type="ECO:0000313" key="3">
    <source>
        <dbReference type="EMBL" id="GFE50773.1"/>
    </source>
</evidence>
<protein>
    <submittedName>
        <fullName evidence="3">LysR family transcriptional regulator</fullName>
    </submittedName>
</protein>
<dbReference type="InterPro" id="IPR036390">
    <property type="entry name" value="WH_DNA-bd_sf"/>
</dbReference>
<gene>
    <name evidence="3" type="ORF">So717_25260</name>
</gene>
<dbReference type="GO" id="GO:0043565">
    <property type="term" value="F:sequence-specific DNA binding"/>
    <property type="evidence" value="ECO:0007669"/>
    <property type="project" value="TreeGrafter"/>
</dbReference>
<dbReference type="PANTHER" id="PTHR30537">
    <property type="entry name" value="HTH-TYPE TRANSCRIPTIONAL REGULATOR"/>
    <property type="match status" value="1"/>
</dbReference>
<evidence type="ECO:0000256" key="1">
    <source>
        <dbReference type="ARBA" id="ARBA00009437"/>
    </source>
</evidence>
<dbReference type="SUPFAM" id="SSF53850">
    <property type="entry name" value="Periplasmic binding protein-like II"/>
    <property type="match status" value="1"/>
</dbReference>
<comment type="similarity">
    <text evidence="1">Belongs to the LysR transcriptional regulatory family.</text>
</comment>
<evidence type="ECO:0000313" key="4">
    <source>
        <dbReference type="Proteomes" id="UP000436522"/>
    </source>
</evidence>
<evidence type="ECO:0000259" key="2">
    <source>
        <dbReference type="PROSITE" id="PS50931"/>
    </source>
</evidence>
<dbReference type="EMBL" id="BLIV01000004">
    <property type="protein sequence ID" value="GFE50773.1"/>
    <property type="molecule type" value="Genomic_DNA"/>
</dbReference>